<dbReference type="Gene3D" id="1.10.10.10">
    <property type="entry name" value="Winged helix-like DNA-binding domain superfamily/Winged helix DNA-binding domain"/>
    <property type="match status" value="1"/>
</dbReference>
<dbReference type="KEGG" id="vpi:BW732_07780"/>
<proteinExistence type="predicted"/>
<dbReference type="OrthoDB" id="9808360at2"/>
<dbReference type="SUPFAM" id="SSF46785">
    <property type="entry name" value="Winged helix' DNA-binding domain"/>
    <property type="match status" value="1"/>
</dbReference>
<keyword evidence="2" id="KW-1185">Reference proteome</keyword>
<dbReference type="InterPro" id="IPR036388">
    <property type="entry name" value="WH-like_DNA-bd_sf"/>
</dbReference>
<dbReference type="PANTHER" id="PTHR33221">
    <property type="entry name" value="WINGED HELIX-TURN-HELIX TRANSCRIPTIONAL REGULATOR, RRF2 FAMILY"/>
    <property type="match status" value="1"/>
</dbReference>
<dbReference type="GO" id="GO:0005829">
    <property type="term" value="C:cytosol"/>
    <property type="evidence" value="ECO:0007669"/>
    <property type="project" value="TreeGrafter"/>
</dbReference>
<dbReference type="EMBL" id="CP019609">
    <property type="protein sequence ID" value="AQP54125.1"/>
    <property type="molecule type" value="Genomic_DNA"/>
</dbReference>
<dbReference type="PROSITE" id="PS51197">
    <property type="entry name" value="HTH_RRF2_2"/>
    <property type="match status" value="1"/>
</dbReference>
<reference evidence="1 2" key="1">
    <citation type="journal article" date="2010" name="Int. J. Syst. Evol. Microbiol.">
        <title>Vagococcus penaei sp. nov., isolated from spoilage microbiota of cooked shrimp (Penaeus vannamei).</title>
        <authorList>
            <person name="Jaffres E."/>
            <person name="Prevost H."/>
            <person name="Rossero A."/>
            <person name="Joffraud J.J."/>
            <person name="Dousset X."/>
        </authorList>
    </citation>
    <scope>NUCLEOTIDE SEQUENCE [LARGE SCALE GENOMIC DNA]</scope>
    <source>
        <strain evidence="1 2">CD276</strain>
    </source>
</reference>
<dbReference type="PANTHER" id="PTHR33221:SF9">
    <property type="entry name" value="RRF2 FAMILY PROTEIN"/>
    <property type="match status" value="1"/>
</dbReference>
<name>A0A1Q2D771_9ENTE</name>
<dbReference type="RefSeq" id="WP_077276201.1">
    <property type="nucleotide sequence ID" value="NZ_CP019609.1"/>
</dbReference>
<evidence type="ECO:0000313" key="2">
    <source>
        <dbReference type="Proteomes" id="UP000188246"/>
    </source>
</evidence>
<protein>
    <submittedName>
        <fullName evidence="1">Uncharacterized protein</fullName>
    </submittedName>
</protein>
<dbReference type="GO" id="GO:0003700">
    <property type="term" value="F:DNA-binding transcription factor activity"/>
    <property type="evidence" value="ECO:0007669"/>
    <property type="project" value="TreeGrafter"/>
</dbReference>
<dbReference type="InterPro" id="IPR036390">
    <property type="entry name" value="WH_DNA-bd_sf"/>
</dbReference>
<accession>A0A1Q2D771</accession>
<dbReference type="AlphaFoldDB" id="A0A1Q2D771"/>
<gene>
    <name evidence="1" type="ORF">BW732_07780</name>
</gene>
<dbReference type="STRING" id="633807.BW732_07780"/>
<dbReference type="Proteomes" id="UP000188246">
    <property type="component" value="Chromosome"/>
</dbReference>
<dbReference type="NCBIfam" id="TIGR00738">
    <property type="entry name" value="rrf2_super"/>
    <property type="match status" value="1"/>
</dbReference>
<sequence>MKLTNATEQALAIMAMLATQTKETPASSRAIYEKLTVSPSYVKKLLRKLVVAKIISGVSGTNGGFYIERDLSEVTLLDIVTSIEGPLCSFPHVGVLEQAFTDFTDIAENGEQVIANQFAKADAAWSDVLSRISVQDIMKQVFTDYTDLPMRDWNNELADAIESGDKHEKTY</sequence>
<dbReference type="InterPro" id="IPR000944">
    <property type="entry name" value="Tscrpt_reg_Rrf2"/>
</dbReference>
<evidence type="ECO:0000313" key="1">
    <source>
        <dbReference type="EMBL" id="AQP54125.1"/>
    </source>
</evidence>
<organism evidence="1 2">
    <name type="scientific">Vagococcus penaei</name>
    <dbReference type="NCBI Taxonomy" id="633807"/>
    <lineage>
        <taxon>Bacteria</taxon>
        <taxon>Bacillati</taxon>
        <taxon>Bacillota</taxon>
        <taxon>Bacilli</taxon>
        <taxon>Lactobacillales</taxon>
        <taxon>Enterococcaceae</taxon>
        <taxon>Vagococcus</taxon>
    </lineage>
</organism>
<dbReference type="Pfam" id="PF02082">
    <property type="entry name" value="Rrf2"/>
    <property type="match status" value="1"/>
</dbReference>